<dbReference type="AlphaFoldDB" id="F4NCH1"/>
<evidence type="ECO:0000259" key="3">
    <source>
        <dbReference type="PROSITE" id="PS50158"/>
    </source>
</evidence>
<dbReference type="PANTHER" id="PTHR31286">
    <property type="entry name" value="GLYCINE-RICH CELL WALL STRUCTURAL PROTEIN 1.8-LIKE"/>
    <property type="match status" value="1"/>
</dbReference>
<feature type="compositionally biased region" description="Basic and acidic residues" evidence="2">
    <location>
        <begin position="44"/>
        <end position="54"/>
    </location>
</feature>
<proteinExistence type="predicted"/>
<dbReference type="PROSITE" id="PS50158">
    <property type="entry name" value="ZF_CCHC"/>
    <property type="match status" value="1"/>
</dbReference>
<dbReference type="InterPro" id="IPR040256">
    <property type="entry name" value="At4g02000-like"/>
</dbReference>
<feature type="compositionally biased region" description="Basic residues" evidence="2">
    <location>
        <begin position="536"/>
        <end position="549"/>
    </location>
</feature>
<feature type="compositionally biased region" description="Polar residues" evidence="2">
    <location>
        <begin position="575"/>
        <end position="606"/>
    </location>
</feature>
<sequence length="678" mass="76122">MESESEKAKRESEKAKCLSSEENDLLQRSNKKFKRMEEDSFMAEGDRSSPPMREDSVAASFVEETLGTPNKSPKKVSYSQAARGLGLQSNPLYVNDSIEDEEISDDDIPLECDSEDESCPTIYLTKEEKRRIRHPWRNSLIIKLFDRRLSYDILVRRLKYKWNLKGDIALTDVGHAYYVVRFNNMEDYDFVLTQGPWLIGDSYLTIRKWVPNFVSDQEPIKKLTAWVRIPHLSVEYFDKQFLHSIGSKIGKVIKIDRNTESMDRGQYVRFCIEVDLSKPLLSKFRLNGKVWIVQYEGLRLICFKCGHLGHKEDTCNVFKAQQKDNTESNINTAANGADYQQVEENHVPQEVREKYGNWMMVTRPGKRPTTKGKGVQEKRGPTKPVQILTKAPSSAVAQPLVKEKVQGSRFEILDPEPVLPMEEPNKTIQLEETLESSLGGPSGEAINLGESSGLSSNQLGKLEKISEGKGLAIEINSPVDLGKSSFKEKDENIDDIVSVKLGKSHPSIPKNLYLPKIVPQVTPKETRTPLGTQNRFHNRSNPKCKKGVARHSSLVKSSSLGGKENSGILRRENKSLSQTRTGHSNSVNSIDGFSHESSTQPNHSDLQNSSFVRVLHRHSNGRPFDDRSPPASQSDPSHSGYLPSPGTQPSGHDDDVSNSVCYGWTNESPHGSIPRSSS</sequence>
<dbReference type="InterPro" id="IPR025558">
    <property type="entry name" value="DUF4283"/>
</dbReference>
<protein>
    <recommendedName>
        <fullName evidence="3">CCHC-type domain-containing protein</fullName>
    </recommendedName>
</protein>
<dbReference type="EMBL" id="FR852813">
    <property type="protein sequence ID" value="CCA66008.1"/>
    <property type="molecule type" value="Genomic_DNA"/>
</dbReference>
<feature type="region of interest" description="Disordered" evidence="2">
    <location>
        <begin position="523"/>
        <end position="606"/>
    </location>
</feature>
<feature type="compositionally biased region" description="Polar residues" evidence="2">
    <location>
        <begin position="657"/>
        <end position="678"/>
    </location>
</feature>
<dbReference type="GO" id="GO:0008270">
    <property type="term" value="F:zinc ion binding"/>
    <property type="evidence" value="ECO:0007669"/>
    <property type="project" value="UniProtKB-KW"/>
</dbReference>
<dbReference type="GO" id="GO:0003676">
    <property type="term" value="F:nucleic acid binding"/>
    <property type="evidence" value="ECO:0007669"/>
    <property type="project" value="InterPro"/>
</dbReference>
<feature type="domain" description="CCHC-type" evidence="3">
    <location>
        <begin position="302"/>
        <end position="315"/>
    </location>
</feature>
<dbReference type="Pfam" id="PF14111">
    <property type="entry name" value="DUF4283"/>
    <property type="match status" value="1"/>
</dbReference>
<name>F4NCH1_BETVV</name>
<keyword evidence="1" id="KW-0862">Zinc</keyword>
<feature type="region of interest" description="Disordered" evidence="2">
    <location>
        <begin position="619"/>
        <end position="678"/>
    </location>
</feature>
<keyword evidence="1" id="KW-0863">Zinc-finger</keyword>
<dbReference type="InterPro" id="IPR001878">
    <property type="entry name" value="Znf_CCHC"/>
</dbReference>
<evidence type="ECO:0000313" key="4">
    <source>
        <dbReference type="EMBL" id="CCA66008.1"/>
    </source>
</evidence>
<feature type="region of interest" description="Disordered" evidence="2">
    <location>
        <begin position="362"/>
        <end position="382"/>
    </location>
</feature>
<feature type="compositionally biased region" description="Low complexity" evidence="2">
    <location>
        <begin position="552"/>
        <end position="563"/>
    </location>
</feature>
<evidence type="ECO:0000256" key="1">
    <source>
        <dbReference type="PROSITE-ProRule" id="PRU00047"/>
    </source>
</evidence>
<keyword evidence="1" id="KW-0479">Metal-binding</keyword>
<feature type="compositionally biased region" description="Basic and acidic residues" evidence="2">
    <location>
        <begin position="1"/>
        <end position="16"/>
    </location>
</feature>
<organism evidence="4">
    <name type="scientific">Beta vulgaris subsp. vulgaris</name>
    <name type="common">Beet</name>
    <dbReference type="NCBI Taxonomy" id="3555"/>
    <lineage>
        <taxon>Eukaryota</taxon>
        <taxon>Viridiplantae</taxon>
        <taxon>Streptophyta</taxon>
        <taxon>Embryophyta</taxon>
        <taxon>Tracheophyta</taxon>
        <taxon>Spermatophyta</taxon>
        <taxon>Magnoliopsida</taxon>
        <taxon>eudicotyledons</taxon>
        <taxon>Gunneridae</taxon>
        <taxon>Pentapetalae</taxon>
        <taxon>Caryophyllales</taxon>
        <taxon>Chenopodiaceae</taxon>
        <taxon>Betoideae</taxon>
        <taxon>Beta</taxon>
    </lineage>
</organism>
<accession>F4NCH1</accession>
<reference evidence="4" key="1">
    <citation type="journal article" date="2014" name="Plant J.">
        <title>Profiling of extensively diversified plant LINEs reveals distinct plant-specific subclades.</title>
        <authorList>
            <person name="Heitkam T."/>
            <person name="Holtgrawe D."/>
            <person name="Dohm J.C."/>
            <person name="Minoche A.E."/>
            <person name="Himmelbauer H."/>
            <person name="Weisshaar B."/>
            <person name="Schmidt T."/>
        </authorList>
    </citation>
    <scope>NUCLEOTIDE SEQUENCE</scope>
    <source>
        <tissue evidence="4">Leaf</tissue>
    </source>
</reference>
<dbReference type="PANTHER" id="PTHR31286:SF99">
    <property type="entry name" value="DUF4283 DOMAIN-CONTAINING PROTEIN"/>
    <property type="match status" value="1"/>
</dbReference>
<feature type="region of interest" description="Disordered" evidence="2">
    <location>
        <begin position="1"/>
        <end position="54"/>
    </location>
</feature>
<evidence type="ECO:0000256" key="2">
    <source>
        <dbReference type="SAM" id="MobiDB-lite"/>
    </source>
</evidence>